<organism evidence="2">
    <name type="scientific">Anguilla anguilla</name>
    <name type="common">European freshwater eel</name>
    <name type="synonym">Muraena anguilla</name>
    <dbReference type="NCBI Taxonomy" id="7936"/>
    <lineage>
        <taxon>Eukaryota</taxon>
        <taxon>Metazoa</taxon>
        <taxon>Chordata</taxon>
        <taxon>Craniata</taxon>
        <taxon>Vertebrata</taxon>
        <taxon>Euteleostomi</taxon>
        <taxon>Actinopterygii</taxon>
        <taxon>Neopterygii</taxon>
        <taxon>Teleostei</taxon>
        <taxon>Anguilliformes</taxon>
        <taxon>Anguillidae</taxon>
        <taxon>Anguilla</taxon>
    </lineage>
</organism>
<keyword evidence="1" id="KW-1133">Transmembrane helix</keyword>
<keyword evidence="1" id="KW-0472">Membrane</keyword>
<sequence length="39" mass="4543">MLRHPAPSRIFILYGPGAFQCVEFFCLALMMSFVVVFRF</sequence>
<reference evidence="2" key="2">
    <citation type="journal article" date="2015" name="Fish Shellfish Immunol.">
        <title>Early steps in the European eel (Anguilla anguilla)-Vibrio vulnificus interaction in the gills: Role of the RtxA13 toxin.</title>
        <authorList>
            <person name="Callol A."/>
            <person name="Pajuelo D."/>
            <person name="Ebbesson L."/>
            <person name="Teles M."/>
            <person name="MacKenzie S."/>
            <person name="Amaro C."/>
        </authorList>
    </citation>
    <scope>NUCLEOTIDE SEQUENCE</scope>
</reference>
<evidence type="ECO:0000256" key="1">
    <source>
        <dbReference type="SAM" id="Phobius"/>
    </source>
</evidence>
<reference evidence="2" key="1">
    <citation type="submission" date="2014-11" db="EMBL/GenBank/DDBJ databases">
        <authorList>
            <person name="Amaro Gonzalez C."/>
        </authorList>
    </citation>
    <scope>NUCLEOTIDE SEQUENCE</scope>
</reference>
<evidence type="ECO:0000313" key="2">
    <source>
        <dbReference type="EMBL" id="JAH89603.1"/>
    </source>
</evidence>
<accession>A0A0E9WJD9</accession>
<name>A0A0E9WJD9_ANGAN</name>
<protein>
    <submittedName>
        <fullName evidence="2">Uncharacterized protein</fullName>
    </submittedName>
</protein>
<keyword evidence="1" id="KW-0812">Transmembrane</keyword>
<dbReference type="EMBL" id="GBXM01018974">
    <property type="protein sequence ID" value="JAH89603.1"/>
    <property type="molecule type" value="Transcribed_RNA"/>
</dbReference>
<dbReference type="AlphaFoldDB" id="A0A0E9WJD9"/>
<proteinExistence type="predicted"/>
<feature type="transmembrane region" description="Helical" evidence="1">
    <location>
        <begin position="12"/>
        <end position="37"/>
    </location>
</feature>